<feature type="region of interest" description="Disordered" evidence="11">
    <location>
        <begin position="499"/>
        <end position="549"/>
    </location>
</feature>
<dbReference type="PANTHER" id="PTHR15711">
    <property type="entry name" value="RAP GTPASE-ACTIVATING PROTEIN"/>
    <property type="match status" value="1"/>
</dbReference>
<evidence type="ECO:0000256" key="1">
    <source>
        <dbReference type="ARBA" id="ARBA00006494"/>
    </source>
</evidence>
<feature type="domain" description="Protein kinase" evidence="13">
    <location>
        <begin position="954"/>
        <end position="1226"/>
    </location>
</feature>
<dbReference type="SUPFAM" id="SSF52833">
    <property type="entry name" value="Thioredoxin-like"/>
    <property type="match status" value="1"/>
</dbReference>
<dbReference type="GO" id="GO:0005737">
    <property type="term" value="C:cytoplasm"/>
    <property type="evidence" value="ECO:0007669"/>
    <property type="project" value="TreeGrafter"/>
</dbReference>
<gene>
    <name evidence="15" type="ORF">SKAU_G00225500</name>
</gene>
<dbReference type="Pfam" id="PF07714">
    <property type="entry name" value="PK_Tyr_Ser-Thr"/>
    <property type="match status" value="1"/>
</dbReference>
<dbReference type="GO" id="GO:0005096">
    <property type="term" value="F:GTPase activator activity"/>
    <property type="evidence" value="ECO:0007669"/>
    <property type="project" value="UniProtKB-KW"/>
</dbReference>
<dbReference type="InterPro" id="IPR000719">
    <property type="entry name" value="Prot_kinase_dom"/>
</dbReference>
<evidence type="ECO:0000259" key="14">
    <source>
        <dbReference type="PROSITE" id="PS50085"/>
    </source>
</evidence>
<evidence type="ECO:0000313" key="15">
    <source>
        <dbReference type="EMBL" id="KAJ8354983.1"/>
    </source>
</evidence>
<evidence type="ECO:0000256" key="6">
    <source>
        <dbReference type="ARBA" id="ARBA00073833"/>
    </source>
</evidence>
<protein>
    <recommendedName>
        <fullName evidence="6">Glutathione S-transferase kappa 1</fullName>
        <ecNumber evidence="2">2.5.1.18</ecNumber>
    </recommendedName>
    <alternativeName>
        <fullName evidence="9">GST 13-13</fullName>
    </alternativeName>
    <alternativeName>
        <fullName evidence="10">GST class-kappa</fullName>
    </alternativeName>
    <alternativeName>
        <fullName evidence="7">GSTK1-1</fullName>
    </alternativeName>
    <alternativeName>
        <fullName evidence="8">Glutathione S-transferase subunit 13</fullName>
    </alternativeName>
</protein>
<keyword evidence="4" id="KW-0808">Transferase</keyword>
<evidence type="ECO:0000313" key="16">
    <source>
        <dbReference type="Proteomes" id="UP001152622"/>
    </source>
</evidence>
<reference evidence="15" key="1">
    <citation type="journal article" date="2023" name="Science">
        <title>Genome structures resolve the early diversification of teleost fishes.</title>
        <authorList>
            <person name="Parey E."/>
            <person name="Louis A."/>
            <person name="Montfort J."/>
            <person name="Bouchez O."/>
            <person name="Roques C."/>
            <person name="Iampietro C."/>
            <person name="Lluch J."/>
            <person name="Castinel A."/>
            <person name="Donnadieu C."/>
            <person name="Desvignes T."/>
            <person name="Floi Bucao C."/>
            <person name="Jouanno E."/>
            <person name="Wen M."/>
            <person name="Mejri S."/>
            <person name="Dirks R."/>
            <person name="Jansen H."/>
            <person name="Henkel C."/>
            <person name="Chen W.J."/>
            <person name="Zahm M."/>
            <person name="Cabau C."/>
            <person name="Klopp C."/>
            <person name="Thompson A.W."/>
            <person name="Robinson-Rechavi M."/>
            <person name="Braasch I."/>
            <person name="Lecointre G."/>
            <person name="Bobe J."/>
            <person name="Postlethwait J.H."/>
            <person name="Berthelot C."/>
            <person name="Roest Crollius H."/>
            <person name="Guiguen Y."/>
        </authorList>
    </citation>
    <scope>NUCLEOTIDE SEQUENCE</scope>
    <source>
        <strain evidence="15">WJC10195</strain>
    </source>
</reference>
<evidence type="ECO:0000256" key="12">
    <source>
        <dbReference type="SAM" id="Phobius"/>
    </source>
</evidence>
<dbReference type="GO" id="GO:0004364">
    <property type="term" value="F:glutathione transferase activity"/>
    <property type="evidence" value="ECO:0007669"/>
    <property type="project" value="UniProtKB-EC"/>
</dbReference>
<dbReference type="GO" id="GO:0006749">
    <property type="term" value="P:glutathione metabolic process"/>
    <property type="evidence" value="ECO:0007669"/>
    <property type="project" value="InterPro"/>
</dbReference>
<keyword evidence="12" id="KW-1133">Transmembrane helix</keyword>
<dbReference type="EMBL" id="JAINUF010000007">
    <property type="protein sequence ID" value="KAJ8354983.1"/>
    <property type="molecule type" value="Genomic_DNA"/>
</dbReference>
<evidence type="ECO:0000259" key="13">
    <source>
        <dbReference type="PROSITE" id="PS50011"/>
    </source>
</evidence>
<feature type="transmembrane region" description="Helical" evidence="12">
    <location>
        <begin position="831"/>
        <end position="851"/>
    </location>
</feature>
<evidence type="ECO:0000256" key="9">
    <source>
        <dbReference type="ARBA" id="ARBA00082109"/>
    </source>
</evidence>
<keyword evidence="12" id="KW-0472">Membrane</keyword>
<evidence type="ECO:0000256" key="3">
    <source>
        <dbReference type="ARBA" id="ARBA00022468"/>
    </source>
</evidence>
<keyword evidence="12" id="KW-0812">Transmembrane</keyword>
<dbReference type="PROSITE" id="PS50011">
    <property type="entry name" value="PROTEIN_KINASE_DOM"/>
    <property type="match status" value="1"/>
</dbReference>
<keyword evidence="16" id="KW-1185">Reference proteome</keyword>
<dbReference type="EC" id="2.5.1.18" evidence="2"/>
<dbReference type="InterPro" id="IPR035974">
    <property type="entry name" value="Rap/Ran-GAP_sf"/>
</dbReference>
<dbReference type="InterPro" id="IPR001853">
    <property type="entry name" value="DSBA-like_thioredoxin_dom"/>
</dbReference>
<dbReference type="Pfam" id="PF02145">
    <property type="entry name" value="Rap_GAP"/>
    <property type="match status" value="1"/>
</dbReference>
<dbReference type="GO" id="GO:0004672">
    <property type="term" value="F:protein kinase activity"/>
    <property type="evidence" value="ECO:0007669"/>
    <property type="project" value="InterPro"/>
</dbReference>
<proteinExistence type="inferred from homology"/>
<dbReference type="OrthoDB" id="4062651at2759"/>
<dbReference type="GO" id="GO:0005524">
    <property type="term" value="F:ATP binding"/>
    <property type="evidence" value="ECO:0007669"/>
    <property type="project" value="InterPro"/>
</dbReference>
<evidence type="ECO:0000256" key="4">
    <source>
        <dbReference type="ARBA" id="ARBA00022679"/>
    </source>
</evidence>
<dbReference type="Proteomes" id="UP001152622">
    <property type="component" value="Chromosome 7"/>
</dbReference>
<dbReference type="CDD" id="cd03021">
    <property type="entry name" value="DsbA_GSTK"/>
    <property type="match status" value="1"/>
</dbReference>
<dbReference type="FunFam" id="3.40.30.10:FF:000096">
    <property type="entry name" value="Glutathione S-transferase kappa"/>
    <property type="match status" value="1"/>
</dbReference>
<dbReference type="InterPro" id="IPR044088">
    <property type="entry name" value="GSTK"/>
</dbReference>
<dbReference type="PANTHER" id="PTHR15711:SF1">
    <property type="entry name" value="RAP1 GTPASE-ACTIVATING PROTEIN 1-LIKE"/>
    <property type="match status" value="1"/>
</dbReference>
<keyword evidence="3" id="KW-0343">GTPase activation</keyword>
<dbReference type="Pfam" id="PF21022">
    <property type="entry name" value="Rap-GAP_dimer"/>
    <property type="match status" value="1"/>
</dbReference>
<dbReference type="SUPFAM" id="SSF111347">
    <property type="entry name" value="Rap/Ran-GAP"/>
    <property type="match status" value="1"/>
</dbReference>
<dbReference type="Gene3D" id="6.10.140.210">
    <property type="match status" value="1"/>
</dbReference>
<dbReference type="InterPro" id="IPR050989">
    <property type="entry name" value="Rap1_Ran_GAP"/>
</dbReference>
<evidence type="ECO:0000256" key="5">
    <source>
        <dbReference type="ARBA" id="ARBA00047960"/>
    </source>
</evidence>
<dbReference type="InterPro" id="IPR036249">
    <property type="entry name" value="Thioredoxin-like_sf"/>
</dbReference>
<evidence type="ECO:0000256" key="2">
    <source>
        <dbReference type="ARBA" id="ARBA00012452"/>
    </source>
</evidence>
<dbReference type="SUPFAM" id="SSF56112">
    <property type="entry name" value="Protein kinase-like (PK-like)"/>
    <property type="match status" value="1"/>
</dbReference>
<dbReference type="Gene3D" id="3.40.50.11210">
    <property type="entry name" value="Rap/Ran-GAP"/>
    <property type="match status" value="1"/>
</dbReference>
<feature type="domain" description="Rap-GAP" evidence="14">
    <location>
        <begin position="225"/>
        <end position="446"/>
    </location>
</feature>
<accession>A0A9Q1FBL0</accession>
<feature type="compositionally biased region" description="Polar residues" evidence="11">
    <location>
        <begin position="532"/>
        <end position="549"/>
    </location>
</feature>
<dbReference type="Gene3D" id="3.40.30.10">
    <property type="entry name" value="Glutaredoxin"/>
    <property type="match status" value="1"/>
</dbReference>
<dbReference type="GO" id="GO:0051056">
    <property type="term" value="P:regulation of small GTPase mediated signal transduction"/>
    <property type="evidence" value="ECO:0007669"/>
    <property type="project" value="InterPro"/>
</dbReference>
<comment type="catalytic activity">
    <reaction evidence="5">
        <text>RX + glutathione = an S-substituted glutathione + a halide anion + H(+)</text>
        <dbReference type="Rhea" id="RHEA:16437"/>
        <dbReference type="ChEBI" id="CHEBI:15378"/>
        <dbReference type="ChEBI" id="CHEBI:16042"/>
        <dbReference type="ChEBI" id="CHEBI:17792"/>
        <dbReference type="ChEBI" id="CHEBI:57925"/>
        <dbReference type="ChEBI" id="CHEBI:90779"/>
        <dbReference type="EC" id="2.5.1.18"/>
    </reaction>
</comment>
<sequence length="1252" mass="139514">MEKERSNDKFFSRKRSFTFGAYGGVDRFICETRQESIERSILDILDSPTNETKSVLTATTNQRGSRLDEQRCAFPPPLKLLKISSNLPLILPPKSGGYWIDPPFEKFVETSPTSSIPGLGVENYDIMERDSEAKNYREWFRSKYHNSFTAVDPSLGSLVLSVCLEEEENRLRIILRMKECTLHGIFSLSLFSHFPTAIELAKMLCDSVTVSRFEAVSYLKAPELITAFDEHRVSQNFKFGVLYQKEGQLTEEDILSNNEESEEFQAFLSILGETVKLQGFTGFRGGLDVCHGQTGSDAVVTSFCGREIMFHVATKLPFTEGDTQQLQRKRHIGNDIVALVYQEGPAPFICDIISSHFLHCFIVVRHMPKGSGAEEAKGPTFQVSVTAREDVPPFGPALPDPPIFTECSGFREFLLTKLINAEISCYKAERFSRLELRTRSSLLEGLRSELSSQSQCMLGESAPPALSLSDGVRGGSEAGGGFIENFKRAIRVRSHSFDTLGVPKKAGGGGPPQKPRVSQGTSSGADKEGESESTNKQLGPSLQLNGSPNSGDEIVYEMAGTRKVIELFYDVVSPYTWLGFEVLCRYRSVWNIDLKLRPAFLGGVMQGSGNKPPGLVPNKFIYMGKDLTRLGQYFGVPLAFPANPFEAMFDKGSLAAMRFVTAVAESREGREADVENVSRELWSRIWSRDEDITLPASLSEAGLKAGLSADEIEELLRLASSQQIKDKLKSTTLEALDYGAFGFPLIICHVNGKKEMFFGSDRFELMASCIGEQWVGPQPAKMSAKMKNSFGLTPISSRYQPERMSSVSDADSRCKPGDTICEIRVYEQEVIVVPVLFLFAFLIMLVFLLLLRFCPDKVDRLRPENVSTVMRPKRSRRNLQGIDAPLGINPLEHESIALDVPTYSTFVPPEHAPPISLAEPTYATFDSSSQQPNHLPPELPMQRLPESFNLVSPLPLTFSMKAMDSVSLYRARMGHRDVILRVLKDSASASERQSFLGFASFLSQLGVHPFLPAVLGVVSLRAPLITVMEELENRDLLGFLWRCRQDHVGSEAPCDLTERRIFTMSKQVASALEYLHKQDLLHGNIGARSVLVSRELTAKLWGLGNAYARKSQEAPLSGAPWQKKWQAPEVLARREATQGSDVWSFGILLYEMVTLGDAPFPDISINELVQHHQRGKTLKRPANCSNSLYSIIKICCQWKEPDRATLAEVVRKLQSGEKSANDKSVIRVPEPINIEKYLQEAGYGETHNYTVF</sequence>
<evidence type="ECO:0000256" key="7">
    <source>
        <dbReference type="ARBA" id="ARBA00080274"/>
    </source>
</evidence>
<comment type="similarity">
    <text evidence="1">Belongs to the GST superfamily. Kappa family.</text>
</comment>
<organism evidence="15 16">
    <name type="scientific">Synaphobranchus kaupii</name>
    <name type="common">Kaup's arrowtooth eel</name>
    <dbReference type="NCBI Taxonomy" id="118154"/>
    <lineage>
        <taxon>Eukaryota</taxon>
        <taxon>Metazoa</taxon>
        <taxon>Chordata</taxon>
        <taxon>Craniata</taxon>
        <taxon>Vertebrata</taxon>
        <taxon>Euteleostomi</taxon>
        <taxon>Actinopterygii</taxon>
        <taxon>Neopterygii</taxon>
        <taxon>Teleostei</taxon>
        <taxon>Anguilliformes</taxon>
        <taxon>Synaphobranchidae</taxon>
        <taxon>Synaphobranchus</taxon>
    </lineage>
</organism>
<name>A0A9Q1FBL0_SYNKA</name>
<evidence type="ECO:0000256" key="11">
    <source>
        <dbReference type="SAM" id="MobiDB-lite"/>
    </source>
</evidence>
<dbReference type="Gene3D" id="1.10.510.10">
    <property type="entry name" value="Transferase(Phosphotransferase) domain 1"/>
    <property type="match status" value="1"/>
</dbReference>
<dbReference type="Pfam" id="PF01323">
    <property type="entry name" value="DSBA"/>
    <property type="match status" value="1"/>
</dbReference>
<dbReference type="AlphaFoldDB" id="A0A9Q1FBL0"/>
<dbReference type="InterPro" id="IPR000331">
    <property type="entry name" value="Rap/Ran_GAP_dom"/>
</dbReference>
<dbReference type="GO" id="GO:0004602">
    <property type="term" value="F:glutathione peroxidase activity"/>
    <property type="evidence" value="ECO:0007669"/>
    <property type="project" value="InterPro"/>
</dbReference>
<dbReference type="InterPro" id="IPR011009">
    <property type="entry name" value="Kinase-like_dom_sf"/>
</dbReference>
<evidence type="ECO:0000256" key="10">
    <source>
        <dbReference type="ARBA" id="ARBA00083519"/>
    </source>
</evidence>
<evidence type="ECO:0000256" key="8">
    <source>
        <dbReference type="ARBA" id="ARBA00081396"/>
    </source>
</evidence>
<dbReference type="InterPro" id="IPR001245">
    <property type="entry name" value="Ser-Thr/Tyr_kinase_cat_dom"/>
</dbReference>
<dbReference type="PROSITE" id="PS50085">
    <property type="entry name" value="RAPGAP"/>
    <property type="match status" value="1"/>
</dbReference>
<comment type="caution">
    <text evidence="15">The sequence shown here is derived from an EMBL/GenBank/DDBJ whole genome shotgun (WGS) entry which is preliminary data.</text>
</comment>